<evidence type="ECO:0000313" key="3">
    <source>
        <dbReference type="EMBL" id="RKP33849.1"/>
    </source>
</evidence>
<dbReference type="GO" id="GO:0071763">
    <property type="term" value="P:nuclear membrane organization"/>
    <property type="evidence" value="ECO:0007669"/>
    <property type="project" value="TreeGrafter"/>
</dbReference>
<dbReference type="GO" id="GO:0005783">
    <property type="term" value="C:endoplasmic reticulum"/>
    <property type="evidence" value="ECO:0007669"/>
    <property type="project" value="TreeGrafter"/>
</dbReference>
<proteinExistence type="predicted"/>
<dbReference type="GO" id="GO:0034399">
    <property type="term" value="C:nuclear periphery"/>
    <property type="evidence" value="ECO:0007669"/>
    <property type="project" value="TreeGrafter"/>
</dbReference>
<feature type="domain" description="HeH/LEM" evidence="2">
    <location>
        <begin position="13"/>
        <end position="46"/>
    </location>
</feature>
<dbReference type="InterPro" id="IPR044780">
    <property type="entry name" value="Heh2/Src1"/>
</dbReference>
<protein>
    <recommendedName>
        <fullName evidence="2">HeH/LEM domain-containing protein</fullName>
    </recommendedName>
</protein>
<evidence type="ECO:0000256" key="1">
    <source>
        <dbReference type="SAM" id="MobiDB-lite"/>
    </source>
</evidence>
<feature type="region of interest" description="Disordered" evidence="1">
    <location>
        <begin position="65"/>
        <end position="131"/>
    </location>
</feature>
<name>A0A4V1J402_9FUNG</name>
<dbReference type="PANTHER" id="PTHR47808">
    <property type="entry name" value="INNER NUCLEAR MEMBRANE PROTEIN HEH2-RELATED"/>
    <property type="match status" value="1"/>
</dbReference>
<keyword evidence="4" id="KW-1185">Reference proteome</keyword>
<organism evidence="3 4">
    <name type="scientific">Dimargaris cristalligena</name>
    <dbReference type="NCBI Taxonomy" id="215637"/>
    <lineage>
        <taxon>Eukaryota</taxon>
        <taxon>Fungi</taxon>
        <taxon>Fungi incertae sedis</taxon>
        <taxon>Zoopagomycota</taxon>
        <taxon>Kickxellomycotina</taxon>
        <taxon>Dimargaritomycetes</taxon>
        <taxon>Dimargaritales</taxon>
        <taxon>Dimargaritaceae</taxon>
        <taxon>Dimargaris</taxon>
    </lineage>
</organism>
<sequence>MDEADYLQERFDPSKLRVADLRRILLEHHVPFVSLDWKKVLVDLFTDNIAQKASTLHQKKQQQVEANADGIGFVSQAESTQPRARRKPAFPSAPVSTGESGAAGKRSSATAPIDFSDDDDDAKGSTSRQVTPKMTAQALVSGSSGTPCTRAQARIRKTPLMRKISSLGLAVKTVALDTVLSSATTSCRTRAELLVNEDGTSAPPGPLTWTTKELVQSALGPVDSPLQSPTFPPVHAGGQSSGLASARKPTATYQPRSDSPPLKKLRPSNTLTTTTSTTTKSNRRVRHTLAAPDESTNHQGEGGEVFSDYNPFQSGPDSQIPEHPRITKKVRKKTTKSWRHITIMGPSAQADGDDRGQVVFGGP</sequence>
<dbReference type="PANTHER" id="PTHR47808:SF2">
    <property type="entry name" value="LEM DOMAIN-CONTAINING PROTEIN 2"/>
    <property type="match status" value="1"/>
</dbReference>
<evidence type="ECO:0000313" key="4">
    <source>
        <dbReference type="Proteomes" id="UP000268162"/>
    </source>
</evidence>
<dbReference type="CDD" id="cd12935">
    <property type="entry name" value="LEM_like"/>
    <property type="match status" value="1"/>
</dbReference>
<reference evidence="4" key="1">
    <citation type="journal article" date="2018" name="Nat. Microbiol.">
        <title>Leveraging single-cell genomics to expand the fungal tree of life.</title>
        <authorList>
            <person name="Ahrendt S.R."/>
            <person name="Quandt C.A."/>
            <person name="Ciobanu D."/>
            <person name="Clum A."/>
            <person name="Salamov A."/>
            <person name="Andreopoulos B."/>
            <person name="Cheng J.F."/>
            <person name="Woyke T."/>
            <person name="Pelin A."/>
            <person name="Henrissat B."/>
            <person name="Reynolds N.K."/>
            <person name="Benny G.L."/>
            <person name="Smith M.E."/>
            <person name="James T.Y."/>
            <person name="Grigoriev I.V."/>
        </authorList>
    </citation>
    <scope>NUCLEOTIDE SEQUENCE [LARGE SCALE GENOMIC DNA]</scope>
    <source>
        <strain evidence="4">RSA 468</strain>
    </source>
</reference>
<gene>
    <name evidence="3" type="ORF">BJ085DRAFT_33923</name>
</gene>
<dbReference type="InterPro" id="IPR025856">
    <property type="entry name" value="HeH/LEM_domain"/>
</dbReference>
<dbReference type="GO" id="GO:0003682">
    <property type="term" value="F:chromatin binding"/>
    <property type="evidence" value="ECO:0007669"/>
    <property type="project" value="InterPro"/>
</dbReference>
<dbReference type="Pfam" id="PF12949">
    <property type="entry name" value="HeH"/>
    <property type="match status" value="1"/>
</dbReference>
<dbReference type="STRING" id="215637.A0A4V1J402"/>
<accession>A0A4V1J402</accession>
<evidence type="ECO:0000259" key="2">
    <source>
        <dbReference type="Pfam" id="PF12949"/>
    </source>
</evidence>
<dbReference type="Proteomes" id="UP000268162">
    <property type="component" value="Unassembled WGS sequence"/>
</dbReference>
<feature type="region of interest" description="Disordered" evidence="1">
    <location>
        <begin position="220"/>
        <end position="334"/>
    </location>
</feature>
<dbReference type="GO" id="GO:0005637">
    <property type="term" value="C:nuclear inner membrane"/>
    <property type="evidence" value="ECO:0007669"/>
    <property type="project" value="InterPro"/>
</dbReference>
<dbReference type="EMBL" id="ML003518">
    <property type="protein sequence ID" value="RKP33849.1"/>
    <property type="molecule type" value="Genomic_DNA"/>
</dbReference>
<feature type="compositionally biased region" description="Low complexity" evidence="1">
    <location>
        <begin position="270"/>
        <end position="279"/>
    </location>
</feature>
<dbReference type="AlphaFoldDB" id="A0A4V1J402"/>